<proteinExistence type="inferred from homology"/>
<feature type="region of interest" description="Disordered" evidence="3">
    <location>
        <begin position="88"/>
        <end position="121"/>
    </location>
</feature>
<feature type="signal peptide" evidence="4">
    <location>
        <begin position="1"/>
        <end position="21"/>
    </location>
</feature>
<reference evidence="6 7" key="1">
    <citation type="submission" date="2009-01" db="EMBL/GenBank/DDBJ databases">
        <authorList>
            <person name="Qin X."/>
            <person name="Bachman B."/>
            <person name="Battles P."/>
            <person name="Bell A."/>
            <person name="Bess C."/>
            <person name="Bickham C."/>
            <person name="Chaboub L."/>
            <person name="Chen D."/>
            <person name="Coyle M."/>
            <person name="Deiros D.R."/>
            <person name="Dinh H."/>
            <person name="Forbes L."/>
            <person name="Fowler G."/>
            <person name="Francisco L."/>
            <person name="Fu Q."/>
            <person name="Gubbala S."/>
            <person name="Hale W."/>
            <person name="Han Y."/>
            <person name="Hemphill L."/>
            <person name="Highlander S.K."/>
            <person name="Hirani K."/>
            <person name="Hogues M."/>
            <person name="Jackson L."/>
            <person name="Jakkamsetti A."/>
            <person name="Javaid M."/>
            <person name="Jiang H."/>
            <person name="Korchina V."/>
            <person name="Kovar C."/>
            <person name="Lara F."/>
            <person name="Lee S."/>
            <person name="Mata R."/>
            <person name="Mathew T."/>
            <person name="Moen C."/>
            <person name="Morales K."/>
            <person name="Munidasa M."/>
            <person name="Nazareth L."/>
            <person name="Ngo R."/>
            <person name="Nguyen L."/>
            <person name="Okwuonu G."/>
            <person name="Ongeri F."/>
            <person name="Patil S."/>
            <person name="Petrosino J."/>
            <person name="Pham C."/>
            <person name="Pham P."/>
            <person name="Pu L.-L."/>
            <person name="Puazo M."/>
            <person name="Raj R."/>
            <person name="Reid J."/>
            <person name="Rouhana J."/>
            <person name="Saada N."/>
            <person name="Shang Y."/>
            <person name="Simmons D."/>
            <person name="Thornton R."/>
            <person name="Warren J."/>
            <person name="Weissenberger G."/>
            <person name="Zhang J."/>
            <person name="Zhang L."/>
            <person name="Zhou C."/>
            <person name="Zhu D."/>
            <person name="Muzny D."/>
            <person name="Worley K."/>
            <person name="Gibbs R."/>
        </authorList>
    </citation>
    <scope>NUCLEOTIDE SEQUENCE [LARGE SCALE GENOMIC DNA]</scope>
    <source>
        <strain evidence="6 7">DSM 15434</strain>
    </source>
</reference>
<dbReference type="AlphaFoldDB" id="C0W8Q9"/>
<dbReference type="Proteomes" id="UP000004778">
    <property type="component" value="Unassembled WGS sequence"/>
</dbReference>
<dbReference type="InterPro" id="IPR050555">
    <property type="entry name" value="Bact_Solute-Bind_Prot2"/>
</dbReference>
<evidence type="ECO:0000256" key="1">
    <source>
        <dbReference type="ARBA" id="ARBA00004196"/>
    </source>
</evidence>
<sequence>MRRRNALGLAAVTALSAVGLAACSGSRAGEGGAGAGQSIAVVAKGYASPFWATVKAGAEAAGKDLGYQVSFNGPDSETDVPRQNDQLQQALVKHPRRSSSPRWTPRPRPPSCSSSLRPPSR</sequence>
<feature type="compositionally biased region" description="Low complexity" evidence="3">
    <location>
        <begin position="111"/>
        <end position="121"/>
    </location>
</feature>
<gene>
    <name evidence="6" type="ORF">HMPREF0058_2253</name>
</gene>
<evidence type="ECO:0000256" key="2">
    <source>
        <dbReference type="ARBA" id="ARBA00007639"/>
    </source>
</evidence>
<evidence type="ECO:0000256" key="3">
    <source>
        <dbReference type="SAM" id="MobiDB-lite"/>
    </source>
</evidence>
<dbReference type="Gene3D" id="3.40.50.2300">
    <property type="match status" value="1"/>
</dbReference>
<comment type="caution">
    <text evidence="6">The sequence shown here is derived from an EMBL/GenBank/DDBJ whole genome shotgun (WGS) entry which is preliminary data.</text>
</comment>
<dbReference type="PANTHER" id="PTHR30036">
    <property type="entry name" value="D-XYLOSE-BINDING PERIPLASMIC PROTEIN"/>
    <property type="match status" value="1"/>
</dbReference>
<evidence type="ECO:0000259" key="5">
    <source>
        <dbReference type="Pfam" id="PF13407"/>
    </source>
</evidence>
<organism evidence="6 7">
    <name type="scientific">Actinomyces urogenitalis DSM 15434</name>
    <dbReference type="NCBI Taxonomy" id="525246"/>
    <lineage>
        <taxon>Bacteria</taxon>
        <taxon>Bacillati</taxon>
        <taxon>Actinomycetota</taxon>
        <taxon>Actinomycetes</taxon>
        <taxon>Actinomycetales</taxon>
        <taxon>Actinomycetaceae</taxon>
        <taxon>Actinomyces</taxon>
    </lineage>
</organism>
<dbReference type="EMBL" id="ACFH01000206">
    <property type="protein sequence ID" value="EEH64888.1"/>
    <property type="molecule type" value="Genomic_DNA"/>
</dbReference>
<comment type="subcellular location">
    <subcellularLocation>
        <location evidence="1">Cell envelope</location>
    </subcellularLocation>
</comment>
<dbReference type="OrthoDB" id="9800520at2"/>
<comment type="similarity">
    <text evidence="2">Belongs to the bacterial solute-binding protein 2 family.</text>
</comment>
<dbReference type="Pfam" id="PF13407">
    <property type="entry name" value="Peripla_BP_4"/>
    <property type="match status" value="1"/>
</dbReference>
<keyword evidence="4" id="KW-0732">Signal</keyword>
<dbReference type="InterPro" id="IPR028082">
    <property type="entry name" value="Peripla_BP_I"/>
</dbReference>
<dbReference type="GO" id="GO:0030288">
    <property type="term" value="C:outer membrane-bounded periplasmic space"/>
    <property type="evidence" value="ECO:0007669"/>
    <property type="project" value="TreeGrafter"/>
</dbReference>
<dbReference type="HOGENOM" id="CLU_2033128_0_0_11"/>
<dbReference type="SUPFAM" id="SSF53822">
    <property type="entry name" value="Periplasmic binding protein-like I"/>
    <property type="match status" value="1"/>
</dbReference>
<dbReference type="GO" id="GO:0030246">
    <property type="term" value="F:carbohydrate binding"/>
    <property type="evidence" value="ECO:0007669"/>
    <property type="project" value="TreeGrafter"/>
</dbReference>
<feature type="chain" id="PRO_5039600990" evidence="4">
    <location>
        <begin position="22"/>
        <end position="121"/>
    </location>
</feature>
<dbReference type="eggNOG" id="COG1879">
    <property type="taxonomic scope" value="Bacteria"/>
</dbReference>
<dbReference type="PANTHER" id="PTHR30036:SF7">
    <property type="entry name" value="ABC TRANSPORTER PERIPLASMIC-BINDING PROTEIN YPHF"/>
    <property type="match status" value="1"/>
</dbReference>
<evidence type="ECO:0000313" key="6">
    <source>
        <dbReference type="EMBL" id="EEH64888.1"/>
    </source>
</evidence>
<dbReference type="STRING" id="103621.GCA_001067145_01890"/>
<protein>
    <submittedName>
        <fullName evidence="6">Tat pathway signal sequence domain protein</fullName>
    </submittedName>
</protein>
<accession>C0W8Q9</accession>
<keyword evidence="7" id="KW-1185">Reference proteome</keyword>
<dbReference type="InterPro" id="IPR025997">
    <property type="entry name" value="SBP_2_dom"/>
</dbReference>
<dbReference type="PROSITE" id="PS51257">
    <property type="entry name" value="PROKAR_LIPOPROTEIN"/>
    <property type="match status" value="1"/>
</dbReference>
<evidence type="ECO:0000256" key="4">
    <source>
        <dbReference type="SAM" id="SignalP"/>
    </source>
</evidence>
<evidence type="ECO:0000313" key="7">
    <source>
        <dbReference type="Proteomes" id="UP000004778"/>
    </source>
</evidence>
<feature type="domain" description="Periplasmic binding protein" evidence="5">
    <location>
        <begin position="39"/>
        <end position="95"/>
    </location>
</feature>
<name>C0W8Q9_9ACTO</name>